<keyword evidence="2" id="KW-0813">Transport</keyword>
<dbReference type="InterPro" id="IPR005829">
    <property type="entry name" value="Sugar_transporter_CS"/>
</dbReference>
<feature type="transmembrane region" description="Helical" evidence="6">
    <location>
        <begin position="12"/>
        <end position="33"/>
    </location>
</feature>
<dbReference type="PANTHER" id="PTHR23531:SF2">
    <property type="entry name" value="PERMEASE"/>
    <property type="match status" value="1"/>
</dbReference>
<dbReference type="EMBL" id="CP051128">
    <property type="protein sequence ID" value="QIZ07538.1"/>
    <property type="molecule type" value="Genomic_DNA"/>
</dbReference>
<protein>
    <submittedName>
        <fullName evidence="8">MFS transporter</fullName>
    </submittedName>
</protein>
<feature type="domain" description="Major facilitator superfamily (MFS) profile" evidence="7">
    <location>
        <begin position="11"/>
        <end position="387"/>
    </location>
</feature>
<dbReference type="SUPFAM" id="SSF103473">
    <property type="entry name" value="MFS general substrate transporter"/>
    <property type="match status" value="1"/>
</dbReference>
<dbReference type="InterPro" id="IPR011701">
    <property type="entry name" value="MFS"/>
</dbReference>
<feature type="transmembrane region" description="Helical" evidence="6">
    <location>
        <begin position="165"/>
        <end position="188"/>
    </location>
</feature>
<feature type="transmembrane region" description="Helical" evidence="6">
    <location>
        <begin position="331"/>
        <end position="355"/>
    </location>
</feature>
<dbReference type="PANTHER" id="PTHR23531">
    <property type="entry name" value="QUINOLENE RESISTANCE PROTEIN NORA"/>
    <property type="match status" value="1"/>
</dbReference>
<dbReference type="Pfam" id="PF07690">
    <property type="entry name" value="MFS_1"/>
    <property type="match status" value="1"/>
</dbReference>
<dbReference type="InterPro" id="IPR052714">
    <property type="entry name" value="MFS_Exporter"/>
</dbReference>
<feature type="transmembrane region" description="Helical" evidence="6">
    <location>
        <begin position="78"/>
        <end position="95"/>
    </location>
</feature>
<dbReference type="Gene3D" id="1.20.1250.20">
    <property type="entry name" value="MFS general substrate transporter like domains"/>
    <property type="match status" value="1"/>
</dbReference>
<organism evidence="8 9">
    <name type="scientific">Priestia megaterium</name>
    <name type="common">Bacillus megaterium</name>
    <dbReference type="NCBI Taxonomy" id="1404"/>
    <lineage>
        <taxon>Bacteria</taxon>
        <taxon>Bacillati</taxon>
        <taxon>Bacillota</taxon>
        <taxon>Bacilli</taxon>
        <taxon>Bacillales</taxon>
        <taxon>Bacillaceae</taxon>
        <taxon>Priestia</taxon>
    </lineage>
</organism>
<reference evidence="8 9" key="2">
    <citation type="submission" date="2020-04" db="EMBL/GenBank/DDBJ databases">
        <authorList>
            <person name="Fomenkov A."/>
            <person name="Anton B.P."/>
            <person name="Roberts R.J."/>
        </authorList>
    </citation>
    <scope>NUCLEOTIDE SEQUENCE [LARGE SCALE GENOMIC DNA]</scope>
    <source>
        <strain evidence="8 9">S2</strain>
    </source>
</reference>
<proteinExistence type="predicted"/>
<comment type="subcellular location">
    <subcellularLocation>
        <location evidence="1">Cell membrane</location>
        <topology evidence="1">Multi-pass membrane protein</topology>
    </subcellularLocation>
</comment>
<feature type="transmembrane region" description="Helical" evidence="6">
    <location>
        <begin position="297"/>
        <end position="319"/>
    </location>
</feature>
<gene>
    <name evidence="8" type="ORF">HFZ78_13020</name>
</gene>
<name>A0A6H1P1Z3_PRIMG</name>
<evidence type="ECO:0000313" key="9">
    <source>
        <dbReference type="Proteomes" id="UP000501868"/>
    </source>
</evidence>
<keyword evidence="3 6" id="KW-0812">Transmembrane</keyword>
<dbReference type="GO" id="GO:0022857">
    <property type="term" value="F:transmembrane transporter activity"/>
    <property type="evidence" value="ECO:0007669"/>
    <property type="project" value="InterPro"/>
</dbReference>
<dbReference type="PROSITE" id="PS50850">
    <property type="entry name" value="MFS"/>
    <property type="match status" value="1"/>
</dbReference>
<dbReference type="CDD" id="cd17489">
    <property type="entry name" value="MFS_YfcJ_like"/>
    <property type="match status" value="1"/>
</dbReference>
<reference evidence="8 9" key="1">
    <citation type="submission" date="2020-04" db="EMBL/GenBank/DDBJ databases">
        <title>Genome-Wide Identification of 5-Methylcytosine Sites in Bacterial Genomes By High-Throughput Sequencing of MspJI Restriction Fragments.</title>
        <authorList>
            <person name="Wu V."/>
        </authorList>
    </citation>
    <scope>NUCLEOTIDE SEQUENCE [LARGE SCALE GENOMIC DNA]</scope>
    <source>
        <strain evidence="8 9">S2</strain>
    </source>
</reference>
<evidence type="ECO:0000259" key="7">
    <source>
        <dbReference type="PROSITE" id="PS50850"/>
    </source>
</evidence>
<evidence type="ECO:0000256" key="2">
    <source>
        <dbReference type="ARBA" id="ARBA00022448"/>
    </source>
</evidence>
<dbReference type="PROSITE" id="PS00217">
    <property type="entry name" value="SUGAR_TRANSPORT_2"/>
    <property type="match status" value="1"/>
</dbReference>
<evidence type="ECO:0000256" key="1">
    <source>
        <dbReference type="ARBA" id="ARBA00004651"/>
    </source>
</evidence>
<dbReference type="Proteomes" id="UP000501868">
    <property type="component" value="Chromosome"/>
</dbReference>
<feature type="transmembrane region" description="Helical" evidence="6">
    <location>
        <begin position="45"/>
        <end position="66"/>
    </location>
</feature>
<feature type="transmembrane region" description="Helical" evidence="6">
    <location>
        <begin position="209"/>
        <end position="233"/>
    </location>
</feature>
<evidence type="ECO:0000256" key="5">
    <source>
        <dbReference type="ARBA" id="ARBA00023136"/>
    </source>
</evidence>
<dbReference type="InterPro" id="IPR020846">
    <property type="entry name" value="MFS_dom"/>
</dbReference>
<dbReference type="GO" id="GO:0005886">
    <property type="term" value="C:plasma membrane"/>
    <property type="evidence" value="ECO:0007669"/>
    <property type="project" value="UniProtKB-SubCell"/>
</dbReference>
<evidence type="ECO:0000256" key="6">
    <source>
        <dbReference type="SAM" id="Phobius"/>
    </source>
</evidence>
<keyword evidence="5 6" id="KW-0472">Membrane</keyword>
<feature type="transmembrane region" description="Helical" evidence="6">
    <location>
        <begin position="107"/>
        <end position="128"/>
    </location>
</feature>
<feature type="transmembrane region" description="Helical" evidence="6">
    <location>
        <begin position="245"/>
        <end position="265"/>
    </location>
</feature>
<dbReference type="InterPro" id="IPR036259">
    <property type="entry name" value="MFS_trans_sf"/>
</dbReference>
<feature type="transmembrane region" description="Helical" evidence="6">
    <location>
        <begin position="361"/>
        <end position="384"/>
    </location>
</feature>
<keyword evidence="4 6" id="KW-1133">Transmembrane helix</keyword>
<evidence type="ECO:0000313" key="8">
    <source>
        <dbReference type="EMBL" id="QIZ07538.1"/>
    </source>
</evidence>
<feature type="transmembrane region" description="Helical" evidence="6">
    <location>
        <begin position="272"/>
        <end position="291"/>
    </location>
</feature>
<dbReference type="AlphaFoldDB" id="A0A6H1P1Z3"/>
<accession>A0A6H1P1Z3</accession>
<sequence length="396" mass="43661">MSNTPSLWNKTFFIIMFANAFAFFAFDLLLPTLPLFLAKHGGLDISQIGLIIGSFTFSAIIIRPFTEFFTNKFGKKKTLVVSILICLISSLGYYFGTNFILALSIRILHGFGFGLAVTILSTLAAEIIPKQRRGEGMGMLGNGTTIALALSPFVGIWLFNSYNPIILFGTAGVSLLIFLFCISFISFPESVINSNQEETSFLKSLIEPSAIFPSFLMLLFGICMGGVISFMALYAKELEIEGVEWFYFVNTVSGFLIRFISGKVFDRKGHAWVLVPSSISVIIGFVLIYQTTTLSDLIIAAILYGMGTGSLFPSLQAWALNNTKPERYTKVTAMFFNSFDLGIGGGSAVLGLIAAKINYGSIYLFSAFVMVFFLLVYCSVLFLNKQNMVRIQKRAN</sequence>
<evidence type="ECO:0000256" key="3">
    <source>
        <dbReference type="ARBA" id="ARBA00022692"/>
    </source>
</evidence>
<feature type="transmembrane region" description="Helical" evidence="6">
    <location>
        <begin position="140"/>
        <end position="159"/>
    </location>
</feature>
<evidence type="ECO:0000256" key="4">
    <source>
        <dbReference type="ARBA" id="ARBA00022989"/>
    </source>
</evidence>